<reference evidence="3 4" key="1">
    <citation type="submission" date="2019-06" db="EMBL/GenBank/DDBJ databases">
        <title>Sorghum-associated microbial communities from plants grown in Nebraska, USA.</title>
        <authorList>
            <person name="Schachtman D."/>
        </authorList>
    </citation>
    <scope>NUCLEOTIDE SEQUENCE [LARGE SCALE GENOMIC DNA]</scope>
    <source>
        <strain evidence="3 4">110</strain>
    </source>
</reference>
<evidence type="ECO:0000259" key="2">
    <source>
        <dbReference type="Pfam" id="PF16411"/>
    </source>
</evidence>
<sequence>MKNFFKILAIAFIGIFVISCEKDEDQVIITETVKSKITPDKTTIVLDKANPDNVALNITWNKSTFNVPVVYTQQLQFAIKGKNFKDASTMEVTTSPLSFTNKQLNNIALGLGAATNVVAEIEVRLRTLIGAAPFYSDVNTLKVTPYLLGPVYNYNDLYLIGDATSAGWDNTDTNTKFLPLQKTAAGGVYSYTGYFAQGGFKMIKTPGSWNTQYGMGTAGTLSTSGSSGNISVSAAGYYKLTVDINTLTYTFTSIGSPTVTYNTISMIGTASGDWNTDLDLQKSTFDSHIWVKKNVTLNSGEFKFRANHDWGTNWGKAQEFFGIAELGGGNIPVSETFKYDVYFNDITAEYSAIPIFLN</sequence>
<dbReference type="InterPro" id="IPR032187">
    <property type="entry name" value="SusF/SusE-like_C"/>
</dbReference>
<dbReference type="GO" id="GO:0019867">
    <property type="term" value="C:outer membrane"/>
    <property type="evidence" value="ECO:0007669"/>
    <property type="project" value="InterPro"/>
</dbReference>
<dbReference type="Pfam" id="PF16411">
    <property type="entry name" value="SusF_SusE"/>
    <property type="match status" value="1"/>
</dbReference>
<organism evidence="3 4">
    <name type="scientific">Chryseobacterium aquifrigidense</name>
    <dbReference type="NCBI Taxonomy" id="558021"/>
    <lineage>
        <taxon>Bacteria</taxon>
        <taxon>Pseudomonadati</taxon>
        <taxon>Bacteroidota</taxon>
        <taxon>Flavobacteriia</taxon>
        <taxon>Flavobacteriales</taxon>
        <taxon>Weeksellaceae</taxon>
        <taxon>Chryseobacterium group</taxon>
        <taxon>Chryseobacterium</taxon>
    </lineage>
</organism>
<accession>A0A543EGV4</accession>
<dbReference type="PROSITE" id="PS51257">
    <property type="entry name" value="PROKAR_LIPOPROTEIN"/>
    <property type="match status" value="1"/>
</dbReference>
<name>A0A543EGV4_9FLAO</name>
<keyword evidence="4" id="KW-1185">Reference proteome</keyword>
<dbReference type="Pfam" id="PF14292">
    <property type="entry name" value="SusE"/>
    <property type="match status" value="1"/>
</dbReference>
<protein>
    <submittedName>
        <fullName evidence="3">Uncharacterized protein DUF5019</fullName>
    </submittedName>
</protein>
<gene>
    <name evidence="3" type="ORF">FB551_0482</name>
</gene>
<dbReference type="EMBL" id="VFPD01000001">
    <property type="protein sequence ID" value="TQM20806.1"/>
    <property type="molecule type" value="Genomic_DNA"/>
</dbReference>
<evidence type="ECO:0000313" key="4">
    <source>
        <dbReference type="Proteomes" id="UP000316437"/>
    </source>
</evidence>
<feature type="domain" description="SusE outer membrane protein" evidence="1">
    <location>
        <begin position="22"/>
        <end position="125"/>
    </location>
</feature>
<comment type="caution">
    <text evidence="3">The sequence shown here is derived from an EMBL/GenBank/DDBJ whole genome shotgun (WGS) entry which is preliminary data.</text>
</comment>
<evidence type="ECO:0000259" key="1">
    <source>
        <dbReference type="Pfam" id="PF14292"/>
    </source>
</evidence>
<dbReference type="RefSeq" id="WP_142014613.1">
    <property type="nucleotide sequence ID" value="NZ_VFPD01000001.1"/>
</dbReference>
<dbReference type="InterPro" id="IPR025970">
    <property type="entry name" value="SusE"/>
</dbReference>
<dbReference type="Gene3D" id="2.60.40.3620">
    <property type="match status" value="2"/>
</dbReference>
<proteinExistence type="predicted"/>
<dbReference type="Proteomes" id="UP000316437">
    <property type="component" value="Unassembled WGS sequence"/>
</dbReference>
<dbReference type="GO" id="GO:2001070">
    <property type="term" value="F:starch binding"/>
    <property type="evidence" value="ECO:0007669"/>
    <property type="project" value="InterPro"/>
</dbReference>
<dbReference type="AlphaFoldDB" id="A0A543EGV4"/>
<feature type="domain" description="Outer membrane protein SusF/SusE-like C-terminal" evidence="2">
    <location>
        <begin position="157"/>
        <end position="250"/>
    </location>
</feature>
<evidence type="ECO:0000313" key="3">
    <source>
        <dbReference type="EMBL" id="TQM20806.1"/>
    </source>
</evidence>